<evidence type="ECO:0000313" key="9">
    <source>
        <dbReference type="Proteomes" id="UP000705508"/>
    </source>
</evidence>
<evidence type="ECO:0000256" key="1">
    <source>
        <dbReference type="ARBA" id="ARBA00022603"/>
    </source>
</evidence>
<evidence type="ECO:0000259" key="6">
    <source>
        <dbReference type="Pfam" id="PF05175"/>
    </source>
</evidence>
<organism evidence="8 9">
    <name type="scientific">Mordavella massiliensis</name>
    <dbReference type="NCBI Taxonomy" id="1871024"/>
    <lineage>
        <taxon>Bacteria</taxon>
        <taxon>Bacillati</taxon>
        <taxon>Bacillota</taxon>
        <taxon>Clostridia</taxon>
        <taxon>Eubacteriales</taxon>
        <taxon>Clostridiaceae</taxon>
        <taxon>Mordavella</taxon>
    </lineage>
</organism>
<comment type="caution">
    <text evidence="8">The sequence shown here is derived from an EMBL/GenBank/DDBJ whole genome shotgun (WGS) entry which is preliminary data.</text>
</comment>
<name>A0A939BG74_9CLOT</name>
<comment type="catalytic activity">
    <reaction evidence="4 5">
        <text>L-glutaminyl-[peptide chain release factor] + S-adenosyl-L-methionine = N(5)-methyl-L-glutaminyl-[peptide chain release factor] + S-adenosyl-L-homocysteine + H(+)</text>
        <dbReference type="Rhea" id="RHEA:42896"/>
        <dbReference type="Rhea" id="RHEA-COMP:10271"/>
        <dbReference type="Rhea" id="RHEA-COMP:10272"/>
        <dbReference type="ChEBI" id="CHEBI:15378"/>
        <dbReference type="ChEBI" id="CHEBI:30011"/>
        <dbReference type="ChEBI" id="CHEBI:57856"/>
        <dbReference type="ChEBI" id="CHEBI:59789"/>
        <dbReference type="ChEBI" id="CHEBI:61891"/>
        <dbReference type="EC" id="2.1.1.297"/>
    </reaction>
</comment>
<feature type="binding site" evidence="5">
    <location>
        <position position="157"/>
    </location>
    <ligand>
        <name>S-adenosyl-L-methionine</name>
        <dbReference type="ChEBI" id="CHEBI:59789"/>
    </ligand>
</feature>
<feature type="domain" description="Methyltransferase small" evidence="6">
    <location>
        <begin position="107"/>
        <end position="202"/>
    </location>
</feature>
<comment type="function">
    <text evidence="5">Methylates the class 1 translation termination release factors RF1/PrfA and RF2/PrfB on the glutamine residue of the universally conserved GGQ motif.</text>
</comment>
<protein>
    <recommendedName>
        <fullName evidence="5">Release factor glutamine methyltransferase</fullName>
        <shortName evidence="5">RF MTase</shortName>
        <ecNumber evidence="5">2.1.1.297</ecNumber>
    </recommendedName>
    <alternativeName>
        <fullName evidence="5">N5-glutamine methyltransferase PrmC</fullName>
    </alternativeName>
    <alternativeName>
        <fullName evidence="5">Protein-(glutamine-N5) MTase PrmC</fullName>
    </alternativeName>
    <alternativeName>
        <fullName evidence="5">Protein-glutamine N-methyltransferase PrmC</fullName>
    </alternativeName>
</protein>
<dbReference type="EC" id="2.1.1.297" evidence="5"/>
<dbReference type="NCBIfam" id="TIGR00536">
    <property type="entry name" value="hemK_fam"/>
    <property type="match status" value="1"/>
</dbReference>
<comment type="caution">
    <text evidence="5">Lacks conserved residue(s) required for the propagation of feature annotation.</text>
</comment>
<evidence type="ECO:0000256" key="2">
    <source>
        <dbReference type="ARBA" id="ARBA00022679"/>
    </source>
</evidence>
<dbReference type="EMBL" id="JACJKS010000004">
    <property type="protein sequence ID" value="MBM6947755.1"/>
    <property type="molecule type" value="Genomic_DNA"/>
</dbReference>
<evidence type="ECO:0000256" key="5">
    <source>
        <dbReference type="HAMAP-Rule" id="MF_02126"/>
    </source>
</evidence>
<evidence type="ECO:0000256" key="4">
    <source>
        <dbReference type="ARBA" id="ARBA00048391"/>
    </source>
</evidence>
<dbReference type="CDD" id="cd02440">
    <property type="entry name" value="AdoMet_MTases"/>
    <property type="match status" value="1"/>
</dbReference>
<evidence type="ECO:0000256" key="3">
    <source>
        <dbReference type="ARBA" id="ARBA00022691"/>
    </source>
</evidence>
<keyword evidence="2 5" id="KW-0808">Transferase</keyword>
<dbReference type="GO" id="GO:0003676">
    <property type="term" value="F:nucleic acid binding"/>
    <property type="evidence" value="ECO:0007669"/>
    <property type="project" value="InterPro"/>
</dbReference>
<dbReference type="InterPro" id="IPR029063">
    <property type="entry name" value="SAM-dependent_MTases_sf"/>
</dbReference>
<dbReference type="AlphaFoldDB" id="A0A939BG74"/>
<dbReference type="Gene3D" id="3.40.50.150">
    <property type="entry name" value="Vaccinia Virus protein VP39"/>
    <property type="match status" value="1"/>
</dbReference>
<keyword evidence="3 5" id="KW-0949">S-adenosyl-L-methionine</keyword>
<gene>
    <name evidence="5 8" type="primary">prmC</name>
    <name evidence="8" type="ORF">H6A20_03625</name>
</gene>
<dbReference type="HAMAP" id="MF_02126">
    <property type="entry name" value="RF_methyltr_PrmC"/>
    <property type="match status" value="1"/>
</dbReference>
<feature type="binding site" evidence="5">
    <location>
        <begin position="198"/>
        <end position="201"/>
    </location>
    <ligand>
        <name>substrate</name>
    </ligand>
</feature>
<evidence type="ECO:0000313" key="8">
    <source>
        <dbReference type="EMBL" id="MBM6947755.1"/>
    </source>
</evidence>
<dbReference type="NCBIfam" id="TIGR03534">
    <property type="entry name" value="RF_mod_PrmC"/>
    <property type="match status" value="1"/>
</dbReference>
<evidence type="ECO:0000259" key="7">
    <source>
        <dbReference type="Pfam" id="PF17827"/>
    </source>
</evidence>
<dbReference type="RefSeq" id="WP_204905808.1">
    <property type="nucleotide sequence ID" value="NZ_JACJKS010000004.1"/>
</dbReference>
<reference evidence="8" key="1">
    <citation type="submission" date="2020-08" db="EMBL/GenBank/DDBJ databases">
        <authorList>
            <person name="Cejkova D."/>
            <person name="Kubasova T."/>
            <person name="Jahodarova E."/>
            <person name="Rychlik I."/>
        </authorList>
    </citation>
    <scope>NUCLEOTIDE SEQUENCE</scope>
    <source>
        <strain evidence="8">An582</strain>
    </source>
</reference>
<dbReference type="InterPro" id="IPR050320">
    <property type="entry name" value="N5-glutamine_MTase"/>
</dbReference>
<dbReference type="InterPro" id="IPR019874">
    <property type="entry name" value="RF_methyltr_PrmC"/>
</dbReference>
<dbReference type="Pfam" id="PF17827">
    <property type="entry name" value="PrmC_N"/>
    <property type="match status" value="1"/>
</dbReference>
<dbReference type="PANTHER" id="PTHR18895:SF74">
    <property type="entry name" value="MTRF1L RELEASE FACTOR GLUTAMINE METHYLTRANSFERASE"/>
    <property type="match status" value="1"/>
</dbReference>
<dbReference type="InterPro" id="IPR007848">
    <property type="entry name" value="Small_mtfrase_dom"/>
</dbReference>
<dbReference type="InterPro" id="IPR004556">
    <property type="entry name" value="HemK-like"/>
</dbReference>
<keyword evidence="1 5" id="KW-0489">Methyltransferase</keyword>
<sequence>MKEKTLAQTGQLRDLVREAAQRLSRAGIGEAHLDARLLLEYAAGVTAQEYLMDPFRELPEEKIRAYREAVVKRAMRIPLQHITGVQEFMGYPFRVNAHVLIPRQDTETLVECALEKLEPGMRVLDLCTGSGCIAASLYLIGREKGKVSQKSRFDASDISEEALATARENCQALGADVRLIRSDLFDGTEGPYDMIVSNPPYIRRAVIEGLQEEVRLHDPYIALDGHEDGLYFYRKIAAQAGRHLRRGGWLLLETGHDQREDVSRLLLEAGFACVQAKKDLAGLDRVLMGMYNK</sequence>
<dbReference type="InterPro" id="IPR002052">
    <property type="entry name" value="DNA_methylase_N6_adenine_CS"/>
</dbReference>
<reference evidence="8" key="2">
    <citation type="journal article" date="2021" name="Sci. Rep.">
        <title>The distribution of antibiotic resistance genes in chicken gut microbiota commensals.</title>
        <authorList>
            <person name="Juricova H."/>
            <person name="Matiasovicova J."/>
            <person name="Kubasova T."/>
            <person name="Cejkova D."/>
            <person name="Rychlik I."/>
        </authorList>
    </citation>
    <scope>NUCLEOTIDE SEQUENCE</scope>
    <source>
        <strain evidence="8">An582</strain>
    </source>
</reference>
<dbReference type="PANTHER" id="PTHR18895">
    <property type="entry name" value="HEMK METHYLTRANSFERASE"/>
    <property type="match status" value="1"/>
</dbReference>
<feature type="domain" description="Release factor glutamine methyltransferase N-terminal" evidence="7">
    <location>
        <begin position="14"/>
        <end position="84"/>
    </location>
</feature>
<dbReference type="InterPro" id="IPR040758">
    <property type="entry name" value="PrmC_N"/>
</dbReference>
<dbReference type="Proteomes" id="UP000705508">
    <property type="component" value="Unassembled WGS sequence"/>
</dbReference>
<feature type="binding site" evidence="5">
    <location>
        <position position="198"/>
    </location>
    <ligand>
        <name>S-adenosyl-L-methionine</name>
        <dbReference type="ChEBI" id="CHEBI:59789"/>
    </ligand>
</feature>
<comment type="similarity">
    <text evidence="5">Belongs to the protein N5-glutamine methyltransferase family. PrmC subfamily.</text>
</comment>
<dbReference type="Gene3D" id="1.10.8.10">
    <property type="entry name" value="DNA helicase RuvA subunit, C-terminal domain"/>
    <property type="match status" value="1"/>
</dbReference>
<dbReference type="SUPFAM" id="SSF53335">
    <property type="entry name" value="S-adenosyl-L-methionine-dependent methyltransferases"/>
    <property type="match status" value="1"/>
</dbReference>
<dbReference type="GO" id="GO:0102559">
    <property type="term" value="F:peptide chain release factor N(5)-glutamine methyltransferase activity"/>
    <property type="evidence" value="ECO:0007669"/>
    <property type="project" value="UniProtKB-EC"/>
</dbReference>
<proteinExistence type="inferred from homology"/>
<dbReference type="GO" id="GO:0032259">
    <property type="term" value="P:methylation"/>
    <property type="evidence" value="ECO:0007669"/>
    <property type="project" value="UniProtKB-KW"/>
</dbReference>
<dbReference type="PROSITE" id="PS00092">
    <property type="entry name" value="N6_MTASE"/>
    <property type="match status" value="1"/>
</dbReference>
<dbReference type="Pfam" id="PF05175">
    <property type="entry name" value="MTS"/>
    <property type="match status" value="1"/>
</dbReference>
<accession>A0A939BG74</accession>